<feature type="compositionally biased region" description="Basic residues" evidence="1">
    <location>
        <begin position="1051"/>
        <end position="1060"/>
    </location>
</feature>
<dbReference type="GeneID" id="5179398"/>
<keyword evidence="3" id="KW-1185">Reference proteome</keyword>
<dbReference type="RefSeq" id="YP_656654.1">
    <property type="nucleotide sequence ID" value="NC_008210.1"/>
</dbReference>
<name>Q14VW0_9VIRU</name>
<reference evidence="2 3" key="1">
    <citation type="journal article" date="2006" name="J. Gen. Virol.">
        <title>Genome sequences of two frog herpesviruses.</title>
        <authorList>
            <person name="Davison A.J."/>
            <person name="Cunningham C."/>
            <person name="Sauerbier W."/>
            <person name="McKinnell R.G."/>
        </authorList>
    </citation>
    <scope>NUCLEOTIDE SEQUENCE [LARGE SCALE GENOMIC DNA]</scope>
    <source>
        <strain evidence="2">ATCC VR-568</strain>
    </source>
</reference>
<sequence length="1060" mass="119248">MEFKVALRTITLNEMACQEAALTNYYSKAFGDEEPFHPPEDLPGKLSEYSCYIMPTARYQGPGVPLYAGELHPLATPTSPPPAAPPKPLYDFSEVTGEDILTKTLTLKSQAQEVVLGGSKDESALREGVEYGCALVEYMQKEITDSYREQLLVNPDDALGVIYNHLLSRSRELDEPARNLYNMPAWGGPTNTDSLYLAEVELAKYHQNHAHHETCTLCPLMPKTIPLYSNQKTPLTHQTQATPLPALPNGLLFPQHFPVIVAPPHQRINELLYLPTRNSVLMGVQDEEWVEGLTYSLLKTSSLAENEKIALIAKDHLHPAYINNEKRLDELLDTLHTLLTSDSISQSRQQPIPTNSELLVLSHLCLALEMRLNYAFSKQVPMHQPSVPKLVHSLEQVMSYLPLTFNCEEYVDQNAEILLVLSLKEFFKLNFTSLEMYQWGLKMFSLYRSILLLCMTRKHACLHKSKTLRLLHRHCVETVASYYEVPIKPEWDAAVQGDYSPLDLYRKLHHRFDKATSQRSVVDEIEKSLRIREMTSDQVTLMFTKLFQLGAHSILPLRVLYNFKHDVVVKKDHINLGTHVKTKYAAIIKAMEAVANAVTPLLIELEHTPILNVTPDMYKEINTAIDAMMYNYKLGLTTQEEDTQSNSSSGTSMPVVKRKDLCPPKSAKPTLVIYMVGDKLVAKENVYDVCNQGKLKKILLHPDSQNVYTAEEVEVPVPPPCHTCSVAPPSAPLAVSAPQPMIVDAPVSVARTTYSPPVVAPDTLQLATVTSQMYKLCFTSSDVIMPKPKPNREAAKLIMPLQYIEVVNDVVLPTQTDKTDLMRYRIRTELLKLIAQPLYPMSMEEFVCFCNLKIQEIVHGKPDVREFWLKNQARYLKMYEDTCKAMCVTLSATHFIDMMSYIYAFPMPLLDRCVVAYLTDVCKKEGQGIVQVPTYTPSPTASFFTSPMAPPKPRFSESISITSSASECSHTSQKLPSIASLSRQAGNAPVNATSPRKTKVTPTVRRKVKPSADPKKKAVKRKRSNNSTSTESSKKKSKSSRHSSVSEIAKKYRAKKQQCK</sequence>
<evidence type="ECO:0000256" key="1">
    <source>
        <dbReference type="SAM" id="MobiDB-lite"/>
    </source>
</evidence>
<feature type="region of interest" description="Disordered" evidence="1">
    <location>
        <begin position="983"/>
        <end position="1060"/>
    </location>
</feature>
<evidence type="ECO:0000313" key="2">
    <source>
        <dbReference type="EMBL" id="ABG25582.1"/>
    </source>
</evidence>
<dbReference type="KEGG" id="vg:5179398"/>
<feature type="compositionally biased region" description="Basic residues" evidence="1">
    <location>
        <begin position="996"/>
        <end position="1009"/>
    </location>
</feature>
<accession>Q14VW0</accession>
<feature type="region of interest" description="Disordered" evidence="1">
    <location>
        <begin position="639"/>
        <end position="659"/>
    </location>
</feature>
<organism evidence="2 3">
    <name type="scientific">Ranid herpesvirus 2</name>
    <dbReference type="NCBI Taxonomy" id="389214"/>
    <lineage>
        <taxon>Viruses</taxon>
        <taxon>Duplodnaviria</taxon>
        <taxon>Heunggongvirae</taxon>
        <taxon>Peploviricota</taxon>
        <taxon>Herviviricetes</taxon>
        <taxon>Herpesvirales</taxon>
        <taxon>Alloherpesviridae</taxon>
        <taxon>Batravirus</taxon>
        <taxon>Batravirus ranidallo2</taxon>
    </lineage>
</organism>
<protein>
    <submittedName>
        <fullName evidence="2">ORF146</fullName>
    </submittedName>
</protein>
<proteinExistence type="predicted"/>
<dbReference type="Proteomes" id="UP000120576">
    <property type="component" value="Genome"/>
</dbReference>
<dbReference type="EMBL" id="DQ665652">
    <property type="protein sequence ID" value="ABG25582.1"/>
    <property type="molecule type" value="Genomic_DNA"/>
</dbReference>
<feature type="compositionally biased region" description="Polar residues" evidence="1">
    <location>
        <begin position="983"/>
        <end position="995"/>
    </location>
</feature>
<evidence type="ECO:0000313" key="3">
    <source>
        <dbReference type="Proteomes" id="UP000120576"/>
    </source>
</evidence>